<dbReference type="Ensembl" id="ENSHHUT00000016976.1">
    <property type="protein sequence ID" value="ENSHHUP00000016395.1"/>
    <property type="gene ID" value="ENSHHUG00000010206.1"/>
</dbReference>
<evidence type="ECO:0000313" key="3">
    <source>
        <dbReference type="Proteomes" id="UP000314982"/>
    </source>
</evidence>
<dbReference type="Pfam" id="PF00791">
    <property type="entry name" value="ZU5"/>
    <property type="match status" value="1"/>
</dbReference>
<keyword evidence="3" id="KW-1185">Reference proteome</keyword>
<dbReference type="PROSITE" id="PS51145">
    <property type="entry name" value="ZU5"/>
    <property type="match status" value="1"/>
</dbReference>
<evidence type="ECO:0000313" key="2">
    <source>
        <dbReference type="Ensembl" id="ENSHHUP00000016395.1"/>
    </source>
</evidence>
<reference evidence="2" key="2">
    <citation type="submission" date="2025-08" db="UniProtKB">
        <authorList>
            <consortium name="Ensembl"/>
        </authorList>
    </citation>
    <scope>IDENTIFICATION</scope>
</reference>
<proteinExistence type="predicted"/>
<feature type="domain" description="ZU5" evidence="1">
    <location>
        <begin position="31"/>
        <end position="79"/>
    </location>
</feature>
<name>A0A4W5L0D6_9TELE</name>
<dbReference type="Proteomes" id="UP000314982">
    <property type="component" value="Unassembled WGS sequence"/>
</dbReference>
<dbReference type="STRING" id="62062.ENSHHUP00000016395"/>
<protein>
    <recommendedName>
        <fullName evidence="1">ZU5 domain-containing protein</fullName>
    </recommendedName>
</protein>
<dbReference type="Gene3D" id="2.60.220.30">
    <property type="match status" value="1"/>
</dbReference>
<reference evidence="3" key="1">
    <citation type="submission" date="2018-06" db="EMBL/GenBank/DDBJ databases">
        <title>Genome assembly of Danube salmon.</title>
        <authorList>
            <person name="Macqueen D.J."/>
            <person name="Gundappa M.K."/>
        </authorList>
    </citation>
    <scope>NUCLEOTIDE SEQUENCE [LARGE SCALE GENOMIC DNA]</scope>
</reference>
<sequence>MNCYVGVLNLDLDRDGYHHGGHHTVIREPGHSTSVTLGNLGGRLSIPKTGVSLLVPPGTIPQGKFYEMYLIINKWEKTT</sequence>
<organism evidence="2 3">
    <name type="scientific">Hucho hucho</name>
    <name type="common">huchen</name>
    <dbReference type="NCBI Taxonomy" id="62062"/>
    <lineage>
        <taxon>Eukaryota</taxon>
        <taxon>Metazoa</taxon>
        <taxon>Chordata</taxon>
        <taxon>Craniata</taxon>
        <taxon>Vertebrata</taxon>
        <taxon>Euteleostomi</taxon>
        <taxon>Actinopterygii</taxon>
        <taxon>Neopterygii</taxon>
        <taxon>Teleostei</taxon>
        <taxon>Protacanthopterygii</taxon>
        <taxon>Salmoniformes</taxon>
        <taxon>Salmonidae</taxon>
        <taxon>Salmoninae</taxon>
        <taxon>Hucho</taxon>
    </lineage>
</organism>
<dbReference type="InterPro" id="IPR000906">
    <property type="entry name" value="ZU5_dom"/>
</dbReference>
<reference evidence="2" key="3">
    <citation type="submission" date="2025-09" db="UniProtKB">
        <authorList>
            <consortium name="Ensembl"/>
        </authorList>
    </citation>
    <scope>IDENTIFICATION</scope>
</reference>
<dbReference type="AlphaFoldDB" id="A0A4W5L0D6"/>
<evidence type="ECO:0000259" key="1">
    <source>
        <dbReference type="PROSITE" id="PS51145"/>
    </source>
</evidence>
<accession>A0A4W5L0D6</accession>